<feature type="domain" description="AB hydrolase-1" evidence="1">
    <location>
        <begin position="27"/>
        <end position="268"/>
    </location>
</feature>
<proteinExistence type="predicted"/>
<dbReference type="Pfam" id="PF12697">
    <property type="entry name" value="Abhydrolase_6"/>
    <property type="match status" value="1"/>
</dbReference>
<dbReference type="AlphaFoldDB" id="A0A5B2VB06"/>
<gene>
    <name evidence="2" type="ORF">F0L46_18405</name>
</gene>
<comment type="caution">
    <text evidence="2">The sequence shown here is derived from an EMBL/GenBank/DDBJ whole genome shotgun (WGS) entry which is preliminary data.</text>
</comment>
<protein>
    <submittedName>
        <fullName evidence="2">Alpha/beta hydrolase</fullName>
    </submittedName>
</protein>
<dbReference type="InterPro" id="IPR000073">
    <property type="entry name" value="AB_hydrolase_1"/>
</dbReference>
<dbReference type="OrthoDB" id="9780765at2"/>
<sequence>MHSLHAHRVAIGDESVPLADVGTGAPVLLLHGAGTDLRVWGPHASQLSAHVRCLAPTQRYHGTQGWRGDGPAYGVGTHAADLNALVDALGVAPVTVVAWSYAGHVALHAAGRRPDQFARLVLFEPGVRTLALDEAEGLPVARDSQAMFGPIVEAVRGGDPVQAMRALIDGSGGAGYFDALGPERRSVYLDNAHTLPLLLAQEEPPPASREALSRLSMPVHVLWGGISRPCAGLPARALARCWPAGAHREIPGAGHLWPEEAPEAFCAAILEAMG</sequence>
<dbReference type="SUPFAM" id="SSF53474">
    <property type="entry name" value="alpha/beta-Hydrolases"/>
    <property type="match status" value="1"/>
</dbReference>
<dbReference type="RefSeq" id="WP_149820232.1">
    <property type="nucleotide sequence ID" value="NZ_VUOA01000033.1"/>
</dbReference>
<evidence type="ECO:0000259" key="1">
    <source>
        <dbReference type="Pfam" id="PF12697"/>
    </source>
</evidence>
<organism evidence="2 3">
    <name type="scientific">Salinarimonas soli</name>
    <dbReference type="NCBI Taxonomy" id="1638099"/>
    <lineage>
        <taxon>Bacteria</taxon>
        <taxon>Pseudomonadati</taxon>
        <taxon>Pseudomonadota</taxon>
        <taxon>Alphaproteobacteria</taxon>
        <taxon>Hyphomicrobiales</taxon>
        <taxon>Salinarimonadaceae</taxon>
        <taxon>Salinarimonas</taxon>
    </lineage>
</organism>
<dbReference type="Proteomes" id="UP000323142">
    <property type="component" value="Unassembled WGS sequence"/>
</dbReference>
<dbReference type="PANTHER" id="PTHR43194">
    <property type="entry name" value="HYDROLASE ALPHA/BETA FOLD FAMILY"/>
    <property type="match status" value="1"/>
</dbReference>
<keyword evidence="3" id="KW-1185">Reference proteome</keyword>
<name>A0A5B2VB06_9HYPH</name>
<dbReference type="InterPro" id="IPR050228">
    <property type="entry name" value="Carboxylesterase_BioH"/>
</dbReference>
<dbReference type="InterPro" id="IPR029058">
    <property type="entry name" value="AB_hydrolase_fold"/>
</dbReference>
<dbReference type="Gene3D" id="3.40.50.1820">
    <property type="entry name" value="alpha/beta hydrolase"/>
    <property type="match status" value="1"/>
</dbReference>
<keyword evidence="2" id="KW-0378">Hydrolase</keyword>
<accession>A0A5B2VB06</accession>
<reference evidence="2 3" key="2">
    <citation type="submission" date="2019-09" db="EMBL/GenBank/DDBJ databases">
        <authorList>
            <person name="Jin C."/>
        </authorList>
    </citation>
    <scope>NUCLEOTIDE SEQUENCE [LARGE SCALE GENOMIC DNA]</scope>
    <source>
        <strain evidence="2 3">BN140002</strain>
    </source>
</reference>
<evidence type="ECO:0000313" key="3">
    <source>
        <dbReference type="Proteomes" id="UP000323142"/>
    </source>
</evidence>
<dbReference type="GO" id="GO:0016787">
    <property type="term" value="F:hydrolase activity"/>
    <property type="evidence" value="ECO:0007669"/>
    <property type="project" value="UniProtKB-KW"/>
</dbReference>
<dbReference type="EMBL" id="VUOA01000033">
    <property type="protein sequence ID" value="KAA2235795.1"/>
    <property type="molecule type" value="Genomic_DNA"/>
</dbReference>
<reference evidence="2 3" key="1">
    <citation type="submission" date="2019-09" db="EMBL/GenBank/DDBJ databases">
        <title>Salinarimonas rosea gen. nov., sp. nov., a new member of the a-2 subgroup of the Proteobacteria.</title>
        <authorList>
            <person name="Liu J."/>
        </authorList>
    </citation>
    <scope>NUCLEOTIDE SEQUENCE [LARGE SCALE GENOMIC DNA]</scope>
    <source>
        <strain evidence="2 3">BN140002</strain>
    </source>
</reference>
<evidence type="ECO:0000313" key="2">
    <source>
        <dbReference type="EMBL" id="KAA2235795.1"/>
    </source>
</evidence>
<dbReference type="PANTHER" id="PTHR43194:SF2">
    <property type="entry name" value="PEROXISOMAL MEMBRANE PROTEIN LPX1"/>
    <property type="match status" value="1"/>
</dbReference>